<feature type="region of interest" description="Disordered" evidence="2">
    <location>
        <begin position="167"/>
        <end position="186"/>
    </location>
</feature>
<evidence type="ECO:0000256" key="2">
    <source>
        <dbReference type="SAM" id="MobiDB-lite"/>
    </source>
</evidence>
<feature type="region of interest" description="Disordered" evidence="2">
    <location>
        <begin position="1042"/>
        <end position="1062"/>
    </location>
</feature>
<dbReference type="VEuPathDB" id="ToxoDB:LOC34619647"/>
<dbReference type="Pfam" id="PF04502">
    <property type="entry name" value="Saf4_Yju2"/>
    <property type="match status" value="1"/>
</dbReference>
<comment type="caution">
    <text evidence="3">The sequence shown here is derived from an EMBL/GenBank/DDBJ whole genome shotgun (WGS) entry which is preliminary data.</text>
</comment>
<evidence type="ECO:0000313" key="4">
    <source>
        <dbReference type="Proteomes" id="UP000095192"/>
    </source>
</evidence>
<gene>
    <name evidence="3" type="ORF">cyc_02861</name>
</gene>
<dbReference type="EMBL" id="JROU02000526">
    <property type="protein sequence ID" value="OEH79042.1"/>
    <property type="molecule type" value="Genomic_DNA"/>
</dbReference>
<reference evidence="3 4" key="1">
    <citation type="journal article" date="2016" name="BMC Genomics">
        <title>Comparative genomics reveals Cyclospora cayetanensis possesses coccidia-like metabolism and invasion components but unique surface antigens.</title>
        <authorList>
            <person name="Liu S."/>
            <person name="Wang L."/>
            <person name="Zheng H."/>
            <person name="Xu Z."/>
            <person name="Roellig D.M."/>
            <person name="Li N."/>
            <person name="Frace M.A."/>
            <person name="Tang K."/>
            <person name="Arrowood M.J."/>
            <person name="Moss D.M."/>
            <person name="Zhang L."/>
            <person name="Feng Y."/>
            <person name="Xiao L."/>
        </authorList>
    </citation>
    <scope>NUCLEOTIDE SEQUENCE [LARGE SCALE GENOMIC DNA]</scope>
    <source>
        <strain evidence="3 4">CHN_HEN01</strain>
    </source>
</reference>
<accession>A0A1D3D6G7</accession>
<name>A0A1D3D6G7_9EIME</name>
<protein>
    <submittedName>
        <fullName evidence="3">Nuclear family protein</fullName>
    </submittedName>
</protein>
<dbReference type="InterPro" id="IPR007590">
    <property type="entry name" value="Saf4/Yju2"/>
</dbReference>
<dbReference type="GO" id="GO:0000398">
    <property type="term" value="P:mRNA splicing, via spliceosome"/>
    <property type="evidence" value="ECO:0007669"/>
    <property type="project" value="InterPro"/>
</dbReference>
<keyword evidence="4" id="KW-1185">Reference proteome</keyword>
<feature type="region of interest" description="Disordered" evidence="2">
    <location>
        <begin position="955"/>
        <end position="979"/>
    </location>
</feature>
<dbReference type="VEuPathDB" id="ToxoDB:LOC113147643"/>
<dbReference type="InParanoid" id="A0A1D3D6G7"/>
<dbReference type="AlphaFoldDB" id="A0A1D3D6G7"/>
<feature type="compositionally biased region" description="Polar residues" evidence="2">
    <location>
        <begin position="1118"/>
        <end position="1137"/>
    </location>
</feature>
<dbReference type="PANTHER" id="PTHR12111">
    <property type="entry name" value="SPLICING FACTOR YJU2"/>
    <property type="match status" value="1"/>
</dbReference>
<evidence type="ECO:0000256" key="1">
    <source>
        <dbReference type="ARBA" id="ARBA00005595"/>
    </source>
</evidence>
<dbReference type="GO" id="GO:0071014">
    <property type="term" value="C:post-mRNA release spliceosomal complex"/>
    <property type="evidence" value="ECO:0007669"/>
    <property type="project" value="TreeGrafter"/>
</dbReference>
<dbReference type="VEuPathDB" id="ToxoDB:cyc_02861"/>
<comment type="similarity">
    <text evidence="1">Belongs to the CWC16 family.</text>
</comment>
<proteinExistence type="inferred from homology"/>
<dbReference type="GO" id="GO:0005684">
    <property type="term" value="C:U2-type spliceosomal complex"/>
    <property type="evidence" value="ECO:0007669"/>
    <property type="project" value="TreeGrafter"/>
</dbReference>
<evidence type="ECO:0000313" key="3">
    <source>
        <dbReference type="EMBL" id="OEH79042.1"/>
    </source>
</evidence>
<organism evidence="3 4">
    <name type="scientific">Cyclospora cayetanensis</name>
    <dbReference type="NCBI Taxonomy" id="88456"/>
    <lineage>
        <taxon>Eukaryota</taxon>
        <taxon>Sar</taxon>
        <taxon>Alveolata</taxon>
        <taxon>Apicomplexa</taxon>
        <taxon>Conoidasida</taxon>
        <taxon>Coccidia</taxon>
        <taxon>Eucoccidiorida</taxon>
        <taxon>Eimeriorina</taxon>
        <taxon>Eimeriidae</taxon>
        <taxon>Cyclospora</taxon>
    </lineage>
</organism>
<sequence>MSSLAAARADGYYYGPDYDPAIHGSLNKYRGSHPLGDRAKDIALGILVVRFEMPYKVICLSCGAITDKGVRFNAKKQRVGSYFSTPVYSFSFPCPQCSNLFVITTDPKRALYLCTTGLKQKVEELPDLESGNPRLLHPEERQRLAANPLQLREEALTLRRQRGRLAQQQLEEQRAAEETPQQQHLRERITGSRQATAMLLQQHPSDDYAANRRMRQQLRERKRLEAAALEGAVAEEDFDGTELKGIRFRKRQTRIEKLANQLAKTHASIFPCRSRDFSTASEILPSKVLKGLKSMSAAFPGSWGAPPGPSVVVGLRKQQEEALRGPLQARMRDLEGESSVKASLEAAKHQSGTYLLLLALIKQSCCDSEWRARCSRDRDSQQQLLFLLETQLQRLSAAVDAVLHEQEHAAGFRGACPSSDEHCTDAPSSSSGSLSSAPVVEAAAVLCALVRLLRNLCVSSGFLRILLEGRLLFRLIASAQVVEVCSVASRILADASSGRAGASETGAIATSKPAAETLAATPQVAAETPMHCFLHLLFGCSDEAAVCLTEESLLELQAALFTIAMQEALPPLLPPQTQETQPPRSRISQLANLTRHEKLQGVPPAECGEWVAIFCCTLLTRAGALPFIRLLDYVEQGLTADVLELFCLALLSPSEAKRGSQQQQLPSSDRCRFSFLLQQLQRKFASASREALWRFLLGLGESVVREECSKSGSFSTIMQAVGTSAPFVRFLREQLAATMLRIDNLQQAKRLYFSAVAPTTQTASEASGEAAVPPLPGSENERFIRFLCAIKQHTNQLETTQAEKKHRQQQDEILHAHDQQQHHHHLFDLLRFSLPQNFSPSDVGTLLARAESMPVSASRSNSGSGNCSVTMGCSGKPSWLCVSDSFDLLESLLVNVAEATHVCSSTQWLPEAGAREEGGDSPGELDREQCMLVQTLVRLLVVYQQQRVLAVLATQKKRTPGEPPRELPDEEPTPQPGDRDVWQLMKWSINTAPLLRALALFSASSESVKQAALEANAVQLLVTFSGIDETSPFSREAATFTAARGKSAETTGKPLAPDNRSLPLPEREMQKMEQLQPKAASLTRSNAGPGATVEIQFPGPPPPPPGKADATNFLLSPETLSDTPQPGSPGAASSQPGATGELGVMQGMEAPEMHVEEAMTQVMTFFLPENQTNV</sequence>
<dbReference type="Proteomes" id="UP000095192">
    <property type="component" value="Unassembled WGS sequence"/>
</dbReference>
<feature type="region of interest" description="Disordered" evidence="2">
    <location>
        <begin position="1077"/>
        <end position="1142"/>
    </location>
</feature>
<dbReference type="PANTHER" id="PTHR12111:SF2">
    <property type="entry name" value="SPLICING FACTOR YJU2B-RELATED"/>
    <property type="match status" value="1"/>
</dbReference>